<reference evidence="3" key="1">
    <citation type="submission" date="2017-11" db="EMBL/GenBank/DDBJ databases">
        <authorList>
            <person name="Lima N.C."/>
            <person name="Parody-Merino A.M."/>
            <person name="Battley P.F."/>
            <person name="Fidler A.E."/>
            <person name="Prosdocimi F."/>
        </authorList>
    </citation>
    <scope>NUCLEOTIDE SEQUENCE [LARGE SCALE GENOMIC DNA]</scope>
</reference>
<sequence>MKDLYLEGMDDIQRDLNRLQRWAHVNLMKFNQAKCKALPLGQGNPRHKYRTISLHESLGVAAAPRNLLSLCGNHHEGPAEKDLGVLVDCQLNMSQQCAQVAKKANSILACIRNSVDARAKPKQNAIPPGSDLLQVLQRHEDFFSQKREKLPGPSKIAGRYGGTLESNAEQREAPVHWKKEDGS</sequence>
<keyword evidence="3" id="KW-1185">Reference proteome</keyword>
<gene>
    <name evidence="2" type="ORF">llap_5591</name>
</gene>
<organism evidence="2 3">
    <name type="scientific">Limosa lapponica baueri</name>
    <dbReference type="NCBI Taxonomy" id="1758121"/>
    <lineage>
        <taxon>Eukaryota</taxon>
        <taxon>Metazoa</taxon>
        <taxon>Chordata</taxon>
        <taxon>Craniata</taxon>
        <taxon>Vertebrata</taxon>
        <taxon>Euteleostomi</taxon>
        <taxon>Archelosauria</taxon>
        <taxon>Archosauria</taxon>
        <taxon>Dinosauria</taxon>
        <taxon>Saurischia</taxon>
        <taxon>Theropoda</taxon>
        <taxon>Coelurosauria</taxon>
        <taxon>Aves</taxon>
        <taxon>Neognathae</taxon>
        <taxon>Neoaves</taxon>
        <taxon>Charadriiformes</taxon>
        <taxon>Scolopacidae</taxon>
        <taxon>Limosa</taxon>
    </lineage>
</organism>
<feature type="compositionally biased region" description="Basic and acidic residues" evidence="1">
    <location>
        <begin position="168"/>
        <end position="183"/>
    </location>
</feature>
<keyword evidence="2" id="KW-0808">Transferase</keyword>
<dbReference type="GO" id="GO:0003964">
    <property type="term" value="F:RNA-directed DNA polymerase activity"/>
    <property type="evidence" value="ECO:0007669"/>
    <property type="project" value="UniProtKB-KW"/>
</dbReference>
<accession>A0A2I0UDI8</accession>
<evidence type="ECO:0000256" key="1">
    <source>
        <dbReference type="SAM" id="MobiDB-lite"/>
    </source>
</evidence>
<keyword evidence="2" id="KW-0548">Nucleotidyltransferase</keyword>
<reference evidence="3" key="2">
    <citation type="submission" date="2017-12" db="EMBL/GenBank/DDBJ databases">
        <title>Genome sequence of the Bar-tailed Godwit (Limosa lapponica baueri).</title>
        <authorList>
            <person name="Lima N.C.B."/>
            <person name="Parody-Merino A.M."/>
            <person name="Battley P.F."/>
            <person name="Fidler A.E."/>
            <person name="Prosdocimi F."/>
        </authorList>
    </citation>
    <scope>NUCLEOTIDE SEQUENCE [LARGE SCALE GENOMIC DNA]</scope>
</reference>
<proteinExistence type="predicted"/>
<dbReference type="EMBL" id="KZ505849">
    <property type="protein sequence ID" value="PKU44114.1"/>
    <property type="molecule type" value="Genomic_DNA"/>
</dbReference>
<feature type="region of interest" description="Disordered" evidence="1">
    <location>
        <begin position="144"/>
        <end position="183"/>
    </location>
</feature>
<dbReference type="AlphaFoldDB" id="A0A2I0UDI8"/>
<dbReference type="Proteomes" id="UP000233556">
    <property type="component" value="Unassembled WGS sequence"/>
</dbReference>
<protein>
    <submittedName>
        <fullName evidence="2">Rna-directed dna polymerase from mobile element jockey-like</fullName>
    </submittedName>
</protein>
<dbReference type="PANTHER" id="PTHR33332">
    <property type="entry name" value="REVERSE TRANSCRIPTASE DOMAIN-CONTAINING PROTEIN"/>
    <property type="match status" value="1"/>
</dbReference>
<evidence type="ECO:0000313" key="2">
    <source>
        <dbReference type="EMBL" id="PKU44114.1"/>
    </source>
</evidence>
<evidence type="ECO:0000313" key="3">
    <source>
        <dbReference type="Proteomes" id="UP000233556"/>
    </source>
</evidence>
<dbReference type="OrthoDB" id="3230070at2759"/>
<name>A0A2I0UDI8_LIMLA</name>
<keyword evidence="2" id="KW-0695">RNA-directed DNA polymerase</keyword>